<reference evidence="4" key="1">
    <citation type="submission" date="2024-02" db="EMBL/GenBank/DDBJ databases">
        <authorList>
            <consortium name="ELIXIR-Norway"/>
            <consortium name="Elixir Norway"/>
        </authorList>
    </citation>
    <scope>NUCLEOTIDE SEQUENCE</scope>
</reference>
<evidence type="ECO:0000313" key="4">
    <source>
        <dbReference type="EMBL" id="CAK9213499.1"/>
    </source>
</evidence>
<dbReference type="EMBL" id="OZ019911">
    <property type="protein sequence ID" value="CAK9213499.1"/>
    <property type="molecule type" value="Genomic_DNA"/>
</dbReference>
<dbReference type="Gene3D" id="2.40.50.140">
    <property type="entry name" value="Nucleic acid-binding proteins"/>
    <property type="match status" value="2"/>
</dbReference>
<dbReference type="SMART" id="SM00316">
    <property type="entry name" value="S1"/>
    <property type="match status" value="2"/>
</dbReference>
<keyword evidence="1" id="KW-0175">Coiled coil</keyword>
<dbReference type="SUPFAM" id="SSF50249">
    <property type="entry name" value="Nucleic acid-binding proteins"/>
    <property type="match status" value="2"/>
</dbReference>
<dbReference type="PROSITE" id="PS50126">
    <property type="entry name" value="S1"/>
    <property type="match status" value="2"/>
</dbReference>
<name>A0ABP0U5S4_9BRYO</name>
<dbReference type="PANTHER" id="PTHR10724">
    <property type="entry name" value="30S RIBOSOMAL PROTEIN S1"/>
    <property type="match status" value="1"/>
</dbReference>
<dbReference type="InterPro" id="IPR012340">
    <property type="entry name" value="NA-bd_OB-fold"/>
</dbReference>
<feature type="region of interest" description="Disordered" evidence="2">
    <location>
        <begin position="457"/>
        <end position="483"/>
    </location>
</feature>
<accession>A0ABP0U5S4</accession>
<feature type="region of interest" description="Disordered" evidence="2">
    <location>
        <begin position="285"/>
        <end position="334"/>
    </location>
</feature>
<feature type="compositionally biased region" description="Polar residues" evidence="2">
    <location>
        <begin position="285"/>
        <end position="302"/>
    </location>
</feature>
<dbReference type="Pfam" id="PF00575">
    <property type="entry name" value="S1"/>
    <property type="match status" value="2"/>
</dbReference>
<dbReference type="InterPro" id="IPR003029">
    <property type="entry name" value="S1_domain"/>
</dbReference>
<keyword evidence="5" id="KW-1185">Reference proteome</keyword>
<gene>
    <name evidence="4" type="ORF">CSSPTR1EN2_LOCUS11767</name>
</gene>
<feature type="domain" description="S1 motif" evidence="3">
    <location>
        <begin position="205"/>
        <end position="274"/>
    </location>
</feature>
<evidence type="ECO:0000256" key="1">
    <source>
        <dbReference type="SAM" id="Coils"/>
    </source>
</evidence>
<sequence>MVYFALALSDNAIHFRCSAAAAPGVLPRGGGRRSRSHASGSLLYTSFLDHCTLVKRNLAIGLTTDRRIKIDCKWKGTRASLDARNVSSGRVLAAAGSSSLSEGTVTVEEVPGASPPTTTGGESLVEEENAAAAEENTSVGDAPTSCVETTDEEEATEASSVDTPTKPMMQQTSKLSGRSNGHATAAAASKKLKIRTIQKEELIPGAVFAGKVRAVQAYGALVDIGAFTDGLLHISQLSSNYVSQVQDVVSVGQEVIVRVVDVDEMAGRIALTMRDETKVAEDHQQTQTLKENQSGDASQGCQQEDAVSKRGKITGKKSRERGKRDEQKQKVGKLRKNQELQGKVKKIIRSGAIVELLDHGEEGFIRSSSLAVGDDENVSAETLLLHVGQEVKVRVAKIEKGKVILTMMPEEVVMKSIDNSINKIANIVDASKDDAFQLNFQMQNSIGSRTQVVASEESSIQKSALPEEQASPEIQEATAEDQVKDVISEQPPLASDLAGATTEGSVINKNGDVGVLNPFEIDSSMPTKLIGNAAQVASAAIEKLSKLVEEQASAELVEETEFQGEDVVLVQQTVLGDFVEATAGIGIVPEAPQAKLSDTNKEFFNPVEDAMGAELVEAEEEGIEKVACEESANGKFVLPEEQASAELVEETEFQGEDVVLVQQTILGDFVEATAGIGIVPEEPQAKLSDTNKEFFNPAEDAMGAELVEAEGIEKVACEESANGKFVLPEEQASAELVEETEFQGEDVGPVQQTILGDFVEATAGIGIVLEEPQAKWSDTNKEFFNPAEDAMGAVLVEAEEEGIEKVACEETANGKFVLPEEQASAELEEGTEDKAQDVIPEQQRAANLMEATAEGIDAVSEDKLETTPAPDEESRAESWIDKNKELLDAGKDEIGAALVDAAEEIENQVAFEKSFSMEKSGLSKAQASMEFAEEETQDKAQDALLDQQLVTDLAEATEGIDVVSEYERETGMSPDEEQPIAILSDINKGLVVDSAADRIDVELVDATTEVSENDETQVVSKEWLIERFKLAEKQASAAELEEEAKDKVQDVIPEAKDEAQDVIPEQQPVAKLAEATDGIDVMMEDVLKMAGMTIGKELGPELGATNEELTDSAEDRISTSLVEMTAVIENDTNIVSKEPPVDRLEMSEEQAFAELHEEAEDEAANVIPEQEPVAAELAEEGTDRIDVLIEDELQARITQDEQFRAELSDTNKELVDSAQDRTSADLVEATSGIENHTQVVSKEPPVDTRLELPEEQASMEDKAEDFTPEEQPVANLRAATEGIYVTTINELEIGMSHDEEPNAEFSDTNKEFVNAVEDKIYAELVETMEGIEDDTWMVWEESSIDRLGLPEEQISAMLEEETQEDYKAEETPVVVGLAEAVDGGIEVANEDELEEAGITHDAEESRAKLIDTIEELVDSAQDKIGAELVETTGGRGDNTKEVVSRDLSVERLELSEEKAFAELEEETEQETDKNVMHELKSVTAELVEATEAIEFVIEESGAAKLSNTNKELVDLAYKKAGVEFVEAATRGIENVFEVKVELTSTLNHQLADAQIDKELVEAVPTLEKTDQLAAEDMAIKNKLDAITEEKQEEVSIPVYPEVHSKPIGEAEAIEVFAPSLAMHVQVSEIAATNLAAAAAEKEETMRIPEAGRPSPLIPGAFALDTDSMTNAVFLDPLVEPKHSPTTVISGWQHLWCQFLGTR</sequence>
<evidence type="ECO:0000256" key="2">
    <source>
        <dbReference type="SAM" id="MobiDB-lite"/>
    </source>
</evidence>
<dbReference type="CDD" id="cd00164">
    <property type="entry name" value="S1_like"/>
    <property type="match status" value="1"/>
</dbReference>
<evidence type="ECO:0000259" key="3">
    <source>
        <dbReference type="PROSITE" id="PS50126"/>
    </source>
</evidence>
<protein>
    <recommendedName>
        <fullName evidence="3">S1 motif domain-containing protein</fullName>
    </recommendedName>
</protein>
<organism evidence="4 5">
    <name type="scientific">Sphagnum troendelagicum</name>
    <dbReference type="NCBI Taxonomy" id="128251"/>
    <lineage>
        <taxon>Eukaryota</taxon>
        <taxon>Viridiplantae</taxon>
        <taxon>Streptophyta</taxon>
        <taxon>Embryophyta</taxon>
        <taxon>Bryophyta</taxon>
        <taxon>Sphagnophytina</taxon>
        <taxon>Sphagnopsida</taxon>
        <taxon>Sphagnales</taxon>
        <taxon>Sphagnaceae</taxon>
        <taxon>Sphagnum</taxon>
    </lineage>
</organism>
<evidence type="ECO:0000313" key="5">
    <source>
        <dbReference type="Proteomes" id="UP001497512"/>
    </source>
</evidence>
<dbReference type="Proteomes" id="UP001497512">
    <property type="component" value="Chromosome 19"/>
</dbReference>
<feature type="domain" description="S1 motif" evidence="3">
    <location>
        <begin position="337"/>
        <end position="408"/>
    </location>
</feature>
<dbReference type="PANTHER" id="PTHR10724:SF10">
    <property type="entry name" value="S1 RNA-BINDING DOMAIN-CONTAINING PROTEIN 1"/>
    <property type="match status" value="1"/>
</dbReference>
<feature type="compositionally biased region" description="Basic residues" evidence="2">
    <location>
        <begin position="309"/>
        <end position="321"/>
    </location>
</feature>
<proteinExistence type="predicted"/>
<feature type="compositionally biased region" description="Polar residues" evidence="2">
    <location>
        <begin position="168"/>
        <end position="182"/>
    </location>
</feature>
<feature type="coiled-coil region" evidence="1">
    <location>
        <begin position="1449"/>
        <end position="1499"/>
    </location>
</feature>
<dbReference type="InterPro" id="IPR050437">
    <property type="entry name" value="Ribos_protein_bS1-like"/>
</dbReference>
<feature type="region of interest" description="Disordered" evidence="2">
    <location>
        <begin position="97"/>
        <end position="182"/>
    </location>
</feature>